<dbReference type="AlphaFoldDB" id="A0AAN4PSZ7"/>
<accession>A0AAN4PSZ7</accession>
<dbReference type="EMBL" id="BCLY01000017">
    <property type="protein sequence ID" value="GAQ11784.1"/>
    <property type="molecule type" value="Genomic_DNA"/>
</dbReference>
<keyword evidence="1" id="KW-0147">Chitin-binding</keyword>
<proteinExistence type="predicted"/>
<gene>
    <name evidence="5" type="ORF">ALT_9105</name>
</gene>
<dbReference type="Gene3D" id="3.10.350.10">
    <property type="entry name" value="LysM domain"/>
    <property type="match status" value="2"/>
</dbReference>
<dbReference type="PANTHER" id="PTHR34997:SF1">
    <property type="entry name" value="PEPTIDOGLYCAN-BINDING LYSIN DOMAIN"/>
    <property type="match status" value="1"/>
</dbReference>
<dbReference type="InterPro" id="IPR052210">
    <property type="entry name" value="LysM1-like"/>
</dbReference>
<feature type="region of interest" description="Disordered" evidence="3">
    <location>
        <begin position="186"/>
        <end position="205"/>
    </location>
</feature>
<evidence type="ECO:0000313" key="5">
    <source>
        <dbReference type="EMBL" id="GAQ11784.1"/>
    </source>
</evidence>
<evidence type="ECO:0000256" key="3">
    <source>
        <dbReference type="SAM" id="MobiDB-lite"/>
    </source>
</evidence>
<dbReference type="SMART" id="SM00257">
    <property type="entry name" value="LysM"/>
    <property type="match status" value="1"/>
</dbReference>
<organism evidence="5 6">
    <name type="scientific">Aspergillus lentulus</name>
    <dbReference type="NCBI Taxonomy" id="293939"/>
    <lineage>
        <taxon>Eukaryota</taxon>
        <taxon>Fungi</taxon>
        <taxon>Dikarya</taxon>
        <taxon>Ascomycota</taxon>
        <taxon>Pezizomycotina</taxon>
        <taxon>Eurotiomycetes</taxon>
        <taxon>Eurotiomycetidae</taxon>
        <taxon>Eurotiales</taxon>
        <taxon>Aspergillaceae</taxon>
        <taxon>Aspergillus</taxon>
        <taxon>Aspergillus subgen. Fumigati</taxon>
    </lineage>
</organism>
<evidence type="ECO:0000256" key="1">
    <source>
        <dbReference type="ARBA" id="ARBA00022669"/>
    </source>
</evidence>
<comment type="caution">
    <text evidence="5">The sequence shown here is derived from an EMBL/GenBank/DDBJ whole genome shotgun (WGS) entry which is preliminary data.</text>
</comment>
<reference evidence="5 6" key="1">
    <citation type="submission" date="2015-11" db="EMBL/GenBank/DDBJ databases">
        <title>Aspergillus lentulus strain IFM 54703T.</title>
        <authorList>
            <person name="Kusuya Y."/>
            <person name="Sakai K."/>
            <person name="Kamei K."/>
            <person name="Takahashi H."/>
            <person name="Yaguchi T."/>
        </authorList>
    </citation>
    <scope>NUCLEOTIDE SEQUENCE [LARGE SCALE GENOMIC DNA]</scope>
    <source>
        <strain evidence="5 6">IFM 54703</strain>
    </source>
</reference>
<dbReference type="Pfam" id="PF01476">
    <property type="entry name" value="LysM"/>
    <property type="match status" value="2"/>
</dbReference>
<dbReference type="PROSITE" id="PS51782">
    <property type="entry name" value="LYSM"/>
    <property type="match status" value="2"/>
</dbReference>
<name>A0AAN4PSZ7_ASPLE</name>
<dbReference type="InterPro" id="IPR036779">
    <property type="entry name" value="LysM_dom_sf"/>
</dbReference>
<keyword evidence="2" id="KW-0843">Virulence</keyword>
<dbReference type="CDD" id="cd00118">
    <property type="entry name" value="LysM"/>
    <property type="match status" value="2"/>
</dbReference>
<evidence type="ECO:0000256" key="2">
    <source>
        <dbReference type="ARBA" id="ARBA00023026"/>
    </source>
</evidence>
<protein>
    <recommendedName>
        <fullName evidence="4">LysM domain-containing protein</fullName>
    </recommendedName>
</protein>
<feature type="domain" description="LysM" evidence="4">
    <location>
        <begin position="207"/>
        <end position="253"/>
    </location>
</feature>
<dbReference type="SUPFAM" id="SSF54106">
    <property type="entry name" value="LysM domain"/>
    <property type="match status" value="1"/>
</dbReference>
<evidence type="ECO:0000313" key="6">
    <source>
        <dbReference type="Proteomes" id="UP000051487"/>
    </source>
</evidence>
<sequence length="273" mass="29823">MRPSFYQTFLLHLTSGFRSTAVTVVSIAKALSYKHSGAPLCKKPTEHELMASSWTGTLYPKHLPALHDQVRAYLHADYQCINNLIAGNQICVSQPGAVWTGTTIPGATVTKTRVYATETVAPPGPVAFGTTPKCGKYYQVSKGDYCQLIALDFTITVSLFEAINPQIDAGCSNSAPGYTTAFFQQQTGTSLQPRPRQATRPHRHPHPWYVVQSGDYCAKIESVYGITMAQLQQWNPDLKDDCSNLQLNDAYCVHGDPGGGKMAVRVRALPTSP</sequence>
<dbReference type="Proteomes" id="UP000051487">
    <property type="component" value="Unassembled WGS sequence"/>
</dbReference>
<dbReference type="InterPro" id="IPR018392">
    <property type="entry name" value="LysM"/>
</dbReference>
<feature type="domain" description="LysM" evidence="4">
    <location>
        <begin position="136"/>
        <end position="182"/>
    </location>
</feature>
<dbReference type="GO" id="GO:0008061">
    <property type="term" value="F:chitin binding"/>
    <property type="evidence" value="ECO:0007669"/>
    <property type="project" value="UniProtKB-KW"/>
</dbReference>
<dbReference type="PANTHER" id="PTHR34997">
    <property type="entry name" value="AM15"/>
    <property type="match status" value="1"/>
</dbReference>
<evidence type="ECO:0000259" key="4">
    <source>
        <dbReference type="PROSITE" id="PS51782"/>
    </source>
</evidence>